<dbReference type="EMBL" id="GBXM01096457">
    <property type="protein sequence ID" value="JAH12120.1"/>
    <property type="molecule type" value="Transcribed_RNA"/>
</dbReference>
<protein>
    <submittedName>
        <fullName evidence="1">Uncharacterized protein</fullName>
    </submittedName>
</protein>
<reference evidence="1" key="2">
    <citation type="journal article" date="2015" name="Fish Shellfish Immunol.">
        <title>Early steps in the European eel (Anguilla anguilla)-Vibrio vulnificus interaction in the gills: Role of the RtxA13 toxin.</title>
        <authorList>
            <person name="Callol A."/>
            <person name="Pajuelo D."/>
            <person name="Ebbesson L."/>
            <person name="Teles M."/>
            <person name="MacKenzie S."/>
            <person name="Amaro C."/>
        </authorList>
    </citation>
    <scope>NUCLEOTIDE SEQUENCE</scope>
</reference>
<evidence type="ECO:0000313" key="1">
    <source>
        <dbReference type="EMBL" id="JAH12120.1"/>
    </source>
</evidence>
<organism evidence="1">
    <name type="scientific">Anguilla anguilla</name>
    <name type="common">European freshwater eel</name>
    <name type="synonym">Muraena anguilla</name>
    <dbReference type="NCBI Taxonomy" id="7936"/>
    <lineage>
        <taxon>Eukaryota</taxon>
        <taxon>Metazoa</taxon>
        <taxon>Chordata</taxon>
        <taxon>Craniata</taxon>
        <taxon>Vertebrata</taxon>
        <taxon>Euteleostomi</taxon>
        <taxon>Actinopterygii</taxon>
        <taxon>Neopterygii</taxon>
        <taxon>Teleostei</taxon>
        <taxon>Anguilliformes</taxon>
        <taxon>Anguillidae</taxon>
        <taxon>Anguilla</taxon>
    </lineage>
</organism>
<reference evidence="1" key="1">
    <citation type="submission" date="2014-11" db="EMBL/GenBank/DDBJ databases">
        <authorList>
            <person name="Amaro Gonzalez C."/>
        </authorList>
    </citation>
    <scope>NUCLEOTIDE SEQUENCE</scope>
</reference>
<dbReference type="AlphaFoldDB" id="A0A0E9Q6Z8"/>
<name>A0A0E9Q6Z8_ANGAN</name>
<sequence length="17" mass="1897">MHGHTSTETRSKMVAHS</sequence>
<accession>A0A0E9Q6Z8</accession>
<proteinExistence type="predicted"/>